<gene>
    <name evidence="1" type="ORF">S12H4_47030</name>
</gene>
<protein>
    <submittedName>
        <fullName evidence="1">Uncharacterized protein</fullName>
    </submittedName>
</protein>
<evidence type="ECO:0000313" key="1">
    <source>
        <dbReference type="EMBL" id="GAJ07263.1"/>
    </source>
</evidence>
<feature type="non-terminal residue" evidence="1">
    <location>
        <position position="105"/>
    </location>
</feature>
<sequence>MKIEVQTGTSKEKEIRKKEITYFLDLIGKKIINELNLKKIIVSSNLNETVNKLENNKNYKAKRYMVECQARIIIGKDNEKYIVFSDFWNNFLDQNLRFFFFSHEI</sequence>
<reference evidence="1" key="1">
    <citation type="journal article" date="2014" name="Front. Microbiol.">
        <title>High frequency of phylogenetically diverse reductive dehalogenase-homologous genes in deep subseafloor sedimentary metagenomes.</title>
        <authorList>
            <person name="Kawai M."/>
            <person name="Futagami T."/>
            <person name="Toyoda A."/>
            <person name="Takaki Y."/>
            <person name="Nishi S."/>
            <person name="Hori S."/>
            <person name="Arai W."/>
            <person name="Tsubouchi T."/>
            <person name="Morono Y."/>
            <person name="Uchiyama I."/>
            <person name="Ito T."/>
            <person name="Fujiyama A."/>
            <person name="Inagaki F."/>
            <person name="Takami H."/>
        </authorList>
    </citation>
    <scope>NUCLEOTIDE SEQUENCE</scope>
    <source>
        <strain evidence="1">Expedition CK06-06</strain>
    </source>
</reference>
<comment type="caution">
    <text evidence="1">The sequence shown here is derived from an EMBL/GenBank/DDBJ whole genome shotgun (WGS) entry which is preliminary data.</text>
</comment>
<dbReference type="AlphaFoldDB" id="X1TPJ5"/>
<accession>X1TPJ5</accession>
<proteinExistence type="predicted"/>
<name>X1TPJ5_9ZZZZ</name>
<organism evidence="1">
    <name type="scientific">marine sediment metagenome</name>
    <dbReference type="NCBI Taxonomy" id="412755"/>
    <lineage>
        <taxon>unclassified sequences</taxon>
        <taxon>metagenomes</taxon>
        <taxon>ecological metagenomes</taxon>
    </lineage>
</organism>
<dbReference type="EMBL" id="BARW01029235">
    <property type="protein sequence ID" value="GAJ07263.1"/>
    <property type="molecule type" value="Genomic_DNA"/>
</dbReference>